<accession>A0A409Y059</accession>
<evidence type="ECO:0000313" key="2">
    <source>
        <dbReference type="Proteomes" id="UP000284706"/>
    </source>
</evidence>
<reference evidence="1 2" key="1">
    <citation type="journal article" date="2018" name="Evol. Lett.">
        <title>Horizontal gene cluster transfer increased hallucinogenic mushroom diversity.</title>
        <authorList>
            <person name="Reynolds H.T."/>
            <person name="Vijayakumar V."/>
            <person name="Gluck-Thaler E."/>
            <person name="Korotkin H.B."/>
            <person name="Matheny P.B."/>
            <person name="Slot J.C."/>
        </authorList>
    </citation>
    <scope>NUCLEOTIDE SEQUENCE [LARGE SCALE GENOMIC DNA]</scope>
    <source>
        <strain evidence="1 2">SRW20</strain>
    </source>
</reference>
<organism evidence="1 2">
    <name type="scientific">Gymnopilus dilepis</name>
    <dbReference type="NCBI Taxonomy" id="231916"/>
    <lineage>
        <taxon>Eukaryota</taxon>
        <taxon>Fungi</taxon>
        <taxon>Dikarya</taxon>
        <taxon>Basidiomycota</taxon>
        <taxon>Agaricomycotina</taxon>
        <taxon>Agaricomycetes</taxon>
        <taxon>Agaricomycetidae</taxon>
        <taxon>Agaricales</taxon>
        <taxon>Agaricineae</taxon>
        <taxon>Hymenogastraceae</taxon>
        <taxon>Gymnopilus</taxon>
    </lineage>
</organism>
<dbReference type="Proteomes" id="UP000284706">
    <property type="component" value="Unassembled WGS sequence"/>
</dbReference>
<comment type="caution">
    <text evidence="1">The sequence shown here is derived from an EMBL/GenBank/DDBJ whole genome shotgun (WGS) entry which is preliminary data.</text>
</comment>
<keyword evidence="2" id="KW-1185">Reference proteome</keyword>
<gene>
    <name evidence="1" type="ORF">CVT26_004998</name>
</gene>
<dbReference type="EMBL" id="NHYE01001375">
    <property type="protein sequence ID" value="PPQ96396.1"/>
    <property type="molecule type" value="Genomic_DNA"/>
</dbReference>
<proteinExistence type="predicted"/>
<evidence type="ECO:0000313" key="1">
    <source>
        <dbReference type="EMBL" id="PPQ96396.1"/>
    </source>
</evidence>
<protein>
    <submittedName>
        <fullName evidence="1">Uncharacterized protein</fullName>
    </submittedName>
</protein>
<dbReference type="InParanoid" id="A0A409Y059"/>
<name>A0A409Y059_9AGAR</name>
<dbReference type="AlphaFoldDB" id="A0A409Y059"/>
<sequence>MGTRGLIGFIIAAQRRASYNHFDSYPSGLGADIVKFILSLSDEEIDKMVKVVSDLKWVDGDVEPSAEIQEHYVKAGFSDLSVGRQSTADWYCLLRKVQGAAILPAIQSGELQHVIESKDFLGDGLFCEWAYFIDFESKFLETWASGRKVDQVTFDALNSEGVKGYIARFEGE</sequence>
<dbReference type="OrthoDB" id="3229878at2759"/>